<dbReference type="PRINTS" id="PR00463">
    <property type="entry name" value="EP450I"/>
</dbReference>
<evidence type="ECO:0000256" key="13">
    <source>
        <dbReference type="SAM" id="Phobius"/>
    </source>
</evidence>
<dbReference type="InterPro" id="IPR001128">
    <property type="entry name" value="Cyt_P450"/>
</dbReference>
<evidence type="ECO:0000256" key="3">
    <source>
        <dbReference type="ARBA" id="ARBA00004721"/>
    </source>
</evidence>
<comment type="pathway">
    <text evidence="3">Secondary metabolite biosynthesis; terpenoid biosynthesis.</text>
</comment>
<keyword evidence="7" id="KW-0479">Metal-binding</keyword>
<reference evidence="14 15" key="1">
    <citation type="submission" date="2024-05" db="EMBL/GenBank/DDBJ databases">
        <title>A draft genome resource for the thread blight pathogen Marasmius tenuissimus strain MS-2.</title>
        <authorList>
            <person name="Yulfo-Soto G.E."/>
            <person name="Baruah I.K."/>
            <person name="Amoako-Attah I."/>
            <person name="Bukari Y."/>
            <person name="Meinhardt L.W."/>
            <person name="Bailey B.A."/>
            <person name="Cohen S.P."/>
        </authorList>
    </citation>
    <scope>NUCLEOTIDE SEQUENCE [LARGE SCALE GENOMIC DNA]</scope>
    <source>
        <strain evidence="14 15">MS-2</strain>
    </source>
</reference>
<evidence type="ECO:0000256" key="6">
    <source>
        <dbReference type="ARBA" id="ARBA00022692"/>
    </source>
</evidence>
<keyword evidence="8 13" id="KW-1133">Transmembrane helix</keyword>
<feature type="transmembrane region" description="Helical" evidence="13">
    <location>
        <begin position="65"/>
        <end position="86"/>
    </location>
</feature>
<gene>
    <name evidence="14" type="ORF">AAF712_013139</name>
</gene>
<dbReference type="InterPro" id="IPR050121">
    <property type="entry name" value="Cytochrome_P450_monoxygenase"/>
</dbReference>
<evidence type="ECO:0000256" key="9">
    <source>
        <dbReference type="ARBA" id="ARBA00023002"/>
    </source>
</evidence>
<dbReference type="InterPro" id="IPR002401">
    <property type="entry name" value="Cyt_P450_E_grp-I"/>
</dbReference>
<keyword evidence="5" id="KW-0349">Heme</keyword>
<keyword evidence="9" id="KW-0560">Oxidoreductase</keyword>
<comment type="cofactor">
    <cofactor evidence="1">
        <name>heme</name>
        <dbReference type="ChEBI" id="CHEBI:30413"/>
    </cofactor>
</comment>
<keyword evidence="11" id="KW-0503">Monooxygenase</keyword>
<organism evidence="14 15">
    <name type="scientific">Marasmius tenuissimus</name>
    <dbReference type="NCBI Taxonomy" id="585030"/>
    <lineage>
        <taxon>Eukaryota</taxon>
        <taxon>Fungi</taxon>
        <taxon>Dikarya</taxon>
        <taxon>Basidiomycota</taxon>
        <taxon>Agaricomycotina</taxon>
        <taxon>Agaricomycetes</taxon>
        <taxon>Agaricomycetidae</taxon>
        <taxon>Agaricales</taxon>
        <taxon>Marasmiineae</taxon>
        <taxon>Marasmiaceae</taxon>
        <taxon>Marasmius</taxon>
    </lineage>
</organism>
<dbReference type="Proteomes" id="UP001437256">
    <property type="component" value="Unassembled WGS sequence"/>
</dbReference>
<evidence type="ECO:0008006" key="16">
    <source>
        <dbReference type="Google" id="ProtNLM"/>
    </source>
</evidence>
<name>A0ABR2ZH46_9AGAR</name>
<evidence type="ECO:0000256" key="4">
    <source>
        <dbReference type="ARBA" id="ARBA00010617"/>
    </source>
</evidence>
<accession>A0ABR2ZH46</accession>
<evidence type="ECO:0000256" key="10">
    <source>
        <dbReference type="ARBA" id="ARBA00023004"/>
    </source>
</evidence>
<evidence type="ECO:0000256" key="5">
    <source>
        <dbReference type="ARBA" id="ARBA00022617"/>
    </source>
</evidence>
<evidence type="ECO:0000256" key="11">
    <source>
        <dbReference type="ARBA" id="ARBA00023033"/>
    </source>
</evidence>
<proteinExistence type="inferred from homology"/>
<comment type="similarity">
    <text evidence="4">Belongs to the cytochrome P450 family.</text>
</comment>
<evidence type="ECO:0000256" key="1">
    <source>
        <dbReference type="ARBA" id="ARBA00001971"/>
    </source>
</evidence>
<sequence length="466" mass="51704">MAAVLLSNPEATFAVLLGIANHLYFKRYEPDRKAVIQTACVLLAGPAIQLFALQRFGALTISRSGFFIAYSAFFATMATSIILYRLSSFHPLAKVPGPFIFRVTKFWRMYIAWTGRQHTIIKALHDQYGPIVCTGPNDISVVDLDSVKAILGTDGLPKAPFYLLTKVVGHPIALIGAKGEERSGRRRVWSRGFTSGSVKEYQHIVVAKANELSDGLFDFMGEMMFGASTGMLKHGKDDQGVMKIIQGAGRFDEVTSQIPWLTYLATFIPSDSTKLRVFGFGWGKQRVQEGAKKKDLWYHLADEEGHKKTKPSPQVVIADSILAIVAGSDTTSTALANFFWCIMAHPSAYKRVRDEIGRVFPPGTDSLLDTSRYENLKFTKACLFIAEETQVQVPPMSVHHNPNHFSPSPEAFIPERWLPEEAKGLWKGVSVKMKTEAFIPFSYGPANCIGKSLAVTEMMMVFVTKC</sequence>
<keyword evidence="6 13" id="KW-0812">Transmembrane</keyword>
<dbReference type="PANTHER" id="PTHR24305:SF166">
    <property type="entry name" value="CYTOCHROME P450 12A4, MITOCHONDRIAL-RELATED"/>
    <property type="match status" value="1"/>
</dbReference>
<evidence type="ECO:0000256" key="2">
    <source>
        <dbReference type="ARBA" id="ARBA00004370"/>
    </source>
</evidence>
<evidence type="ECO:0000313" key="14">
    <source>
        <dbReference type="EMBL" id="KAL0060063.1"/>
    </source>
</evidence>
<evidence type="ECO:0000256" key="7">
    <source>
        <dbReference type="ARBA" id="ARBA00022723"/>
    </source>
</evidence>
<evidence type="ECO:0000256" key="8">
    <source>
        <dbReference type="ARBA" id="ARBA00022989"/>
    </source>
</evidence>
<keyword evidence="15" id="KW-1185">Reference proteome</keyword>
<feature type="transmembrane region" description="Helical" evidence="13">
    <location>
        <begin position="34"/>
        <end position="53"/>
    </location>
</feature>
<evidence type="ECO:0000313" key="15">
    <source>
        <dbReference type="Proteomes" id="UP001437256"/>
    </source>
</evidence>
<dbReference type="InterPro" id="IPR036396">
    <property type="entry name" value="Cyt_P450_sf"/>
</dbReference>
<keyword evidence="10" id="KW-0408">Iron</keyword>
<dbReference type="Gene3D" id="1.10.630.10">
    <property type="entry name" value="Cytochrome P450"/>
    <property type="match status" value="1"/>
</dbReference>
<dbReference type="Pfam" id="PF00067">
    <property type="entry name" value="p450"/>
    <property type="match status" value="2"/>
</dbReference>
<keyword evidence="12 13" id="KW-0472">Membrane</keyword>
<dbReference type="PANTHER" id="PTHR24305">
    <property type="entry name" value="CYTOCHROME P450"/>
    <property type="match status" value="1"/>
</dbReference>
<dbReference type="PRINTS" id="PR00385">
    <property type="entry name" value="P450"/>
</dbReference>
<protein>
    <recommendedName>
        <fullName evidence="16">Cytochrome P450</fullName>
    </recommendedName>
</protein>
<dbReference type="EMBL" id="JBBXMP010000194">
    <property type="protein sequence ID" value="KAL0060063.1"/>
    <property type="molecule type" value="Genomic_DNA"/>
</dbReference>
<comment type="subcellular location">
    <subcellularLocation>
        <location evidence="2">Membrane</location>
    </subcellularLocation>
</comment>
<comment type="caution">
    <text evidence="14">The sequence shown here is derived from an EMBL/GenBank/DDBJ whole genome shotgun (WGS) entry which is preliminary data.</text>
</comment>
<evidence type="ECO:0000256" key="12">
    <source>
        <dbReference type="ARBA" id="ARBA00023136"/>
    </source>
</evidence>
<dbReference type="SUPFAM" id="SSF48264">
    <property type="entry name" value="Cytochrome P450"/>
    <property type="match status" value="1"/>
</dbReference>